<accession>A0A2T4YVI2</accession>
<dbReference type="GO" id="GO:0004497">
    <property type="term" value="F:monooxygenase activity"/>
    <property type="evidence" value="ECO:0007669"/>
    <property type="project" value="UniProtKB-KW"/>
</dbReference>
<dbReference type="EMBL" id="PZZN01000001">
    <property type="protein sequence ID" value="PTM47812.1"/>
    <property type="molecule type" value="Genomic_DNA"/>
</dbReference>
<name>A0A2T4YVI2_9SPHN</name>
<dbReference type="Gene3D" id="3.30.70.100">
    <property type="match status" value="1"/>
</dbReference>
<dbReference type="PANTHER" id="PTHR37811">
    <property type="entry name" value="BLL5343 PROTEIN"/>
    <property type="match status" value="1"/>
</dbReference>
<evidence type="ECO:0000259" key="1">
    <source>
        <dbReference type="Pfam" id="PF03992"/>
    </source>
</evidence>
<dbReference type="InterPro" id="IPR007138">
    <property type="entry name" value="ABM_dom"/>
</dbReference>
<gene>
    <name evidence="2" type="ORF">C8J24_1215</name>
</gene>
<organism evidence="2 3">
    <name type="scientific">Sphingomonas aerolata</name>
    <dbReference type="NCBI Taxonomy" id="185951"/>
    <lineage>
        <taxon>Bacteria</taxon>
        <taxon>Pseudomonadati</taxon>
        <taxon>Pseudomonadota</taxon>
        <taxon>Alphaproteobacteria</taxon>
        <taxon>Sphingomonadales</taxon>
        <taxon>Sphingomonadaceae</taxon>
        <taxon>Sphingomonas</taxon>
    </lineage>
</organism>
<reference evidence="2 3" key="1">
    <citation type="submission" date="2018-04" db="EMBL/GenBank/DDBJ databases">
        <title>Genomic Encyclopedia of Type Strains, Phase III (KMG-III): the genomes of soil and plant-associated and newly described type strains.</title>
        <authorList>
            <person name="Whitman W."/>
        </authorList>
    </citation>
    <scope>NUCLEOTIDE SEQUENCE [LARGE SCALE GENOMIC DNA]</scope>
    <source>
        <strain evidence="2 3">NW12</strain>
    </source>
</reference>
<dbReference type="RefSeq" id="WP_107930976.1">
    <property type="nucleotide sequence ID" value="NZ_PZZN01000001.1"/>
</dbReference>
<dbReference type="Proteomes" id="UP000240996">
    <property type="component" value="Unassembled WGS sequence"/>
</dbReference>
<evidence type="ECO:0000313" key="3">
    <source>
        <dbReference type="Proteomes" id="UP000240996"/>
    </source>
</evidence>
<keyword evidence="3" id="KW-1185">Reference proteome</keyword>
<evidence type="ECO:0000313" key="2">
    <source>
        <dbReference type="EMBL" id="PTM47812.1"/>
    </source>
</evidence>
<dbReference type="InterPro" id="IPR052936">
    <property type="entry name" value="Jasmonate_Hydroxylase-like"/>
</dbReference>
<dbReference type="AlphaFoldDB" id="A0A2T4YVI2"/>
<protein>
    <submittedName>
        <fullName evidence="2">Heme-degrading monooxygenase HmoA</fullName>
    </submittedName>
</protein>
<keyword evidence="2" id="KW-0560">Oxidoreductase</keyword>
<dbReference type="SUPFAM" id="SSF54909">
    <property type="entry name" value="Dimeric alpha+beta barrel"/>
    <property type="match status" value="1"/>
</dbReference>
<feature type="domain" description="ABM" evidence="1">
    <location>
        <begin position="12"/>
        <end position="81"/>
    </location>
</feature>
<dbReference type="PANTHER" id="PTHR37811:SF2">
    <property type="entry name" value="ABM DOMAIN-CONTAINING PROTEIN"/>
    <property type="match status" value="1"/>
</dbReference>
<dbReference type="InterPro" id="IPR011008">
    <property type="entry name" value="Dimeric_a/b-barrel"/>
</dbReference>
<sequence length="107" mass="11904">MHDDRTGQTAVIFMSNRNGTDPAGYAAAAAAMEALAATQPGYRGIDSVRNETGLGITISYWADDAAAIAWRDDPDHAAIRERGRALWYDRYRVTVARVERDYDWARP</sequence>
<comment type="caution">
    <text evidence="2">The sequence shown here is derived from an EMBL/GenBank/DDBJ whole genome shotgun (WGS) entry which is preliminary data.</text>
</comment>
<dbReference type="Pfam" id="PF03992">
    <property type="entry name" value="ABM"/>
    <property type="match status" value="1"/>
</dbReference>
<keyword evidence="2" id="KW-0503">Monooxygenase</keyword>
<proteinExistence type="predicted"/>